<reference evidence="1" key="1">
    <citation type="submission" date="2016-04" db="EMBL/GenBank/DDBJ databases">
        <title>Fast-growing isolate from the root nodules of Vavilovia formosa.</title>
        <authorList>
            <person name="Kimeklis A."/>
            <person name="Safronova V."/>
            <person name="Belimov A."/>
            <person name="Andronov E."/>
        </authorList>
    </citation>
    <scope>NUCLEOTIDE SEQUENCE [LARGE SCALE GENOMIC DNA]</scope>
    <source>
        <strain evidence="1">Vaf-46</strain>
    </source>
</reference>
<evidence type="ECO:0000313" key="1">
    <source>
        <dbReference type="EMBL" id="OAP93892.1"/>
    </source>
</evidence>
<accession>A0A179BQI5</accession>
<organism evidence="1">
    <name type="scientific">Rhizobium leguminosarum</name>
    <dbReference type="NCBI Taxonomy" id="384"/>
    <lineage>
        <taxon>Bacteria</taxon>
        <taxon>Pseudomonadati</taxon>
        <taxon>Pseudomonadota</taxon>
        <taxon>Alphaproteobacteria</taxon>
        <taxon>Hyphomicrobiales</taxon>
        <taxon>Rhizobiaceae</taxon>
        <taxon>Rhizobium/Agrobacterium group</taxon>
        <taxon>Rhizobium</taxon>
    </lineage>
</organism>
<name>A0A179BQI5_RHILE</name>
<dbReference type="AlphaFoldDB" id="A0A179BQI5"/>
<protein>
    <submittedName>
        <fullName evidence="1">Uncharacterized protein</fullName>
    </submittedName>
</protein>
<gene>
    <name evidence="1" type="ORF">A4U53_22625</name>
</gene>
<dbReference type="EMBL" id="LWBS01000231">
    <property type="protein sequence ID" value="OAP93892.1"/>
    <property type="molecule type" value="Genomic_DNA"/>
</dbReference>
<sequence>MFSGLCNVAEWTVCDAGKRVQAWRNRRCSYRLIRGGRGVPIGRDGDGERTGFSDFSVRATKCQASTLPVRRDLISDNRIREDRTVNQGHTSITVS</sequence>
<proteinExistence type="predicted"/>
<comment type="caution">
    <text evidence="1">The sequence shown here is derived from an EMBL/GenBank/DDBJ whole genome shotgun (WGS) entry which is preliminary data.</text>
</comment>